<keyword evidence="6 11" id="KW-0482">Metalloprotease</keyword>
<dbReference type="InterPro" id="IPR011765">
    <property type="entry name" value="Pept_M16_N"/>
</dbReference>
<evidence type="ECO:0000256" key="6">
    <source>
        <dbReference type="ARBA" id="ARBA00023049"/>
    </source>
</evidence>
<keyword evidence="5" id="KW-0862">Zinc</keyword>
<dbReference type="InterPro" id="IPR050626">
    <property type="entry name" value="Peptidase_M16"/>
</dbReference>
<dbReference type="Pfam" id="PF22456">
    <property type="entry name" value="PqqF-like_C_4"/>
    <property type="match status" value="1"/>
</dbReference>
<evidence type="ECO:0000256" key="1">
    <source>
        <dbReference type="ARBA" id="ARBA00007261"/>
    </source>
</evidence>
<dbReference type="InterPro" id="IPR011249">
    <property type="entry name" value="Metalloenz_LuxS/M16"/>
</dbReference>
<evidence type="ECO:0000259" key="7">
    <source>
        <dbReference type="Pfam" id="PF00675"/>
    </source>
</evidence>
<evidence type="ECO:0000313" key="11">
    <source>
        <dbReference type="EMBL" id="KAK5694709.1"/>
    </source>
</evidence>
<dbReference type="EMBL" id="JAVRQU010000015">
    <property type="protein sequence ID" value="KAK5694709.1"/>
    <property type="molecule type" value="Genomic_DNA"/>
</dbReference>
<feature type="domain" description="Coenzyme PQQ synthesis protein F-like C-terminal lobe" evidence="10">
    <location>
        <begin position="812"/>
        <end position="909"/>
    </location>
</feature>
<feature type="domain" description="Peptidase M16 C-terminal" evidence="8">
    <location>
        <begin position="232"/>
        <end position="409"/>
    </location>
</feature>
<keyword evidence="4 11" id="KW-0378">Hydrolase</keyword>
<dbReference type="Pfam" id="PF05193">
    <property type="entry name" value="Peptidase_M16_C"/>
    <property type="match status" value="1"/>
</dbReference>
<dbReference type="PANTHER" id="PTHR43690">
    <property type="entry name" value="NARDILYSIN"/>
    <property type="match status" value="1"/>
</dbReference>
<dbReference type="Proteomes" id="UP001310594">
    <property type="component" value="Unassembled WGS sequence"/>
</dbReference>
<organism evidence="11 12">
    <name type="scientific">Elasticomyces elasticus</name>
    <dbReference type="NCBI Taxonomy" id="574655"/>
    <lineage>
        <taxon>Eukaryota</taxon>
        <taxon>Fungi</taxon>
        <taxon>Dikarya</taxon>
        <taxon>Ascomycota</taxon>
        <taxon>Pezizomycotina</taxon>
        <taxon>Dothideomycetes</taxon>
        <taxon>Dothideomycetidae</taxon>
        <taxon>Mycosphaerellales</taxon>
        <taxon>Teratosphaeriaceae</taxon>
        <taxon>Elasticomyces</taxon>
    </lineage>
</organism>
<comment type="caution">
    <text evidence="11">The sequence shown here is derived from an EMBL/GenBank/DDBJ whole genome shotgun (WGS) entry which is preliminary data.</text>
</comment>
<dbReference type="InterPro" id="IPR054734">
    <property type="entry name" value="PqqF-like_C_4"/>
</dbReference>
<dbReference type="FunFam" id="3.30.830.10:FF:000005">
    <property type="entry name" value="nardilysin isoform X1"/>
    <property type="match status" value="1"/>
</dbReference>
<sequence>MAETTLHSKASPGGVQRLADRLEKPLLDDRSYRVIKLSNELEALLIHDPDTDKASAAMDVNVGAFSDSDDLPGMAHAVEHLLFMGTEKYPVENDYNQYLSKYGGSSNAFTAATSTNYYFELSASATSTSASTSSNASKDSLASPIPKGQSPLYGGLDRFAQFFVRPLFLEDTLDRELRAVDSENKKNLQSDNWRMMQLNKSLSSKKHPYNKFSTGNYKVLHDDPIERGVKIRDAFMGFYNEHYSANRMKLVVLGREDLDTLQDWTQELFSDVPNQGLEKLRWDGLPIWSLEEVGTQVFTKPVMDRRTLDISFTYPDEEEQWESQPSRYLSHLIGHEGPGSILAYVKAKGWCNGLSAGAQPICPGSAMFMVQVQLTPEGQKNYKEITKIFFNYVAMLKDEPPHKWIFDEMSKLSEVDFKFREKIPASRTTSMLSGTMQKPLPRDQLLSGQSLLTKFNPEGIKRGLAHLDPDNFRIVLASRELPVETDQKEKWYGTEYKYEKIPEDFMKEVKQSAKASASERPSELHLPAKNEFVPQRLDVERKDVAEPAVAPTLIRNTDGVRTWFKKDDRFWVPRATIHVSLRTPLLYVTPLSTMTSHMYKALVEDSLIEYAYDAELAGLDYSMSLSNNGIDVTVSGYNDKMPVLLEKVLVTMRDLEVKQERFDVIKERVGRGLRNMDYAEPFRQIGTYSNWIVREKGWLPEEMLADLEVITAEDVRVFYPQLLKQMYIELLVHGNMYREDALRTTDLVQNTLKPVRLPPSQWPSRRMLVPQPGDYAYQRTLQIPGNVNHCIDYYMYVGANVDRVTRAKLLLWEHMTSEPAFDQLRSKEQLGYVVSSGGVFNSNLASYRVIIQSEKDCEYLEGRIEAWLTGYEQVMKDMAEDEFESYKTGLINKRLESLKNLNQETGRLWHHVISEVFDFELVYRDVENIEPLTKDEMLEFYQTYFAPTAATRAKVAIHMIAQASADEIAEKIDPKEQRDQLVETLAGFLGQMDLQADAEKLSEKLEKVDIAGGDTEGIVSAVSAYLNEDPTTSNKTEEVKNAIDQAPAVLAQVLPQLGVKAKTPEVVEAAPEKKQKTVLIKDFKAWKASLPLSSGPKAVKELSAFEELEPKL</sequence>
<proteinExistence type="inferred from homology"/>
<dbReference type="GO" id="GO:0005739">
    <property type="term" value="C:mitochondrion"/>
    <property type="evidence" value="ECO:0007669"/>
    <property type="project" value="TreeGrafter"/>
</dbReference>
<keyword evidence="2" id="KW-0645">Protease</keyword>
<dbReference type="GO" id="GO:0005829">
    <property type="term" value="C:cytosol"/>
    <property type="evidence" value="ECO:0007669"/>
    <property type="project" value="TreeGrafter"/>
</dbReference>
<feature type="domain" description="Peptidase M16 middle/third" evidence="9">
    <location>
        <begin position="417"/>
        <end position="705"/>
    </location>
</feature>
<dbReference type="Gene3D" id="3.30.830.10">
    <property type="entry name" value="Metalloenzyme, LuxS/M16 peptidase-like"/>
    <property type="match status" value="4"/>
</dbReference>
<dbReference type="EC" id="3.4.24.56" evidence="11"/>
<comment type="similarity">
    <text evidence="1">Belongs to the peptidase M16 family.</text>
</comment>
<dbReference type="PANTHER" id="PTHR43690:SF18">
    <property type="entry name" value="INSULIN-DEGRADING ENZYME-RELATED"/>
    <property type="match status" value="1"/>
</dbReference>
<evidence type="ECO:0000256" key="2">
    <source>
        <dbReference type="ARBA" id="ARBA00022670"/>
    </source>
</evidence>
<dbReference type="Pfam" id="PF00675">
    <property type="entry name" value="Peptidase_M16"/>
    <property type="match status" value="1"/>
</dbReference>
<feature type="domain" description="Peptidase M16 N-terminal" evidence="7">
    <location>
        <begin position="44"/>
        <end position="203"/>
    </location>
</feature>
<accession>A0AAN7W1T8</accession>
<dbReference type="SUPFAM" id="SSF63411">
    <property type="entry name" value="LuxS/MPP-like metallohydrolase"/>
    <property type="match status" value="4"/>
</dbReference>
<name>A0AAN7W1T8_9PEZI</name>
<dbReference type="FunFam" id="3.30.830.10:FF:000003">
    <property type="entry name" value="Insulin-degrading enzyme"/>
    <property type="match status" value="1"/>
</dbReference>
<dbReference type="FunFam" id="3.30.830.10:FF:000004">
    <property type="entry name" value="Putative insulin-degrading enzyme"/>
    <property type="match status" value="1"/>
</dbReference>
<dbReference type="InterPro" id="IPR007863">
    <property type="entry name" value="Peptidase_M16_C"/>
</dbReference>
<evidence type="ECO:0000259" key="9">
    <source>
        <dbReference type="Pfam" id="PF16187"/>
    </source>
</evidence>
<dbReference type="Pfam" id="PF16187">
    <property type="entry name" value="Peptidase_M16_M"/>
    <property type="match status" value="1"/>
</dbReference>
<dbReference type="GO" id="GO:0046872">
    <property type="term" value="F:metal ion binding"/>
    <property type="evidence" value="ECO:0007669"/>
    <property type="project" value="UniProtKB-KW"/>
</dbReference>
<evidence type="ECO:0000256" key="5">
    <source>
        <dbReference type="ARBA" id="ARBA00022833"/>
    </source>
</evidence>
<evidence type="ECO:0000259" key="10">
    <source>
        <dbReference type="Pfam" id="PF22456"/>
    </source>
</evidence>
<dbReference type="GO" id="GO:0004222">
    <property type="term" value="F:metalloendopeptidase activity"/>
    <property type="evidence" value="ECO:0007669"/>
    <property type="project" value="UniProtKB-EC"/>
</dbReference>
<gene>
    <name evidence="11" type="primary">STE23</name>
    <name evidence="11" type="ORF">LTR97_009299</name>
</gene>
<evidence type="ECO:0000259" key="8">
    <source>
        <dbReference type="Pfam" id="PF05193"/>
    </source>
</evidence>
<dbReference type="GO" id="GO:0051603">
    <property type="term" value="P:proteolysis involved in protein catabolic process"/>
    <property type="evidence" value="ECO:0007669"/>
    <property type="project" value="TreeGrafter"/>
</dbReference>
<reference evidence="11" key="1">
    <citation type="submission" date="2023-08" db="EMBL/GenBank/DDBJ databases">
        <title>Black Yeasts Isolated from many extreme environments.</title>
        <authorList>
            <person name="Coleine C."/>
            <person name="Stajich J.E."/>
            <person name="Selbmann L."/>
        </authorList>
    </citation>
    <scope>NUCLEOTIDE SEQUENCE</scope>
    <source>
        <strain evidence="11">CCFEE 5810</strain>
    </source>
</reference>
<evidence type="ECO:0000256" key="3">
    <source>
        <dbReference type="ARBA" id="ARBA00022723"/>
    </source>
</evidence>
<evidence type="ECO:0000256" key="4">
    <source>
        <dbReference type="ARBA" id="ARBA00022801"/>
    </source>
</evidence>
<dbReference type="InterPro" id="IPR032632">
    <property type="entry name" value="Peptidase_M16_M"/>
</dbReference>
<protein>
    <submittedName>
        <fullName evidence="11">Metalloprotease</fullName>
        <ecNumber evidence="11">3.4.24.56</ecNumber>
    </submittedName>
</protein>
<evidence type="ECO:0000313" key="12">
    <source>
        <dbReference type="Proteomes" id="UP001310594"/>
    </source>
</evidence>
<dbReference type="AlphaFoldDB" id="A0AAN7W1T8"/>
<dbReference type="GO" id="GO:0043171">
    <property type="term" value="P:peptide catabolic process"/>
    <property type="evidence" value="ECO:0007669"/>
    <property type="project" value="TreeGrafter"/>
</dbReference>
<keyword evidence="3" id="KW-0479">Metal-binding</keyword>